<keyword evidence="6 10" id="KW-0573">Peptidoglycan synthesis</keyword>
<feature type="domain" description="Glycosyltransferase family 28 N-terminal" evidence="11">
    <location>
        <begin position="7"/>
        <end position="143"/>
    </location>
</feature>
<dbReference type="PANTHER" id="PTHR21015:SF22">
    <property type="entry name" value="GLYCOSYLTRANSFERASE"/>
    <property type="match status" value="1"/>
</dbReference>
<feature type="binding site" evidence="10">
    <location>
        <position position="165"/>
    </location>
    <ligand>
        <name>UDP-N-acetyl-alpha-D-glucosamine</name>
        <dbReference type="ChEBI" id="CHEBI:57705"/>
    </ligand>
</feature>
<evidence type="ECO:0000259" key="11">
    <source>
        <dbReference type="Pfam" id="PF03033"/>
    </source>
</evidence>
<dbReference type="EC" id="2.4.1.227" evidence="10"/>
<evidence type="ECO:0000256" key="5">
    <source>
        <dbReference type="ARBA" id="ARBA00022960"/>
    </source>
</evidence>
<comment type="catalytic activity">
    <reaction evidence="10">
        <text>di-trans,octa-cis-undecaprenyl diphospho-N-acetyl-alpha-D-muramoyl-L-alanyl-D-glutamyl-meso-2,6-diaminopimeloyl-D-alanyl-D-alanine + UDP-N-acetyl-alpha-D-glucosamine = di-trans,octa-cis-undecaprenyl diphospho-[N-acetyl-alpha-D-glucosaminyl-(1-&gt;4)]-N-acetyl-alpha-D-muramoyl-L-alanyl-D-glutamyl-meso-2,6-diaminopimeloyl-D-alanyl-D-alanine + UDP + H(+)</text>
        <dbReference type="Rhea" id="RHEA:31227"/>
        <dbReference type="ChEBI" id="CHEBI:15378"/>
        <dbReference type="ChEBI" id="CHEBI:57705"/>
        <dbReference type="ChEBI" id="CHEBI:58223"/>
        <dbReference type="ChEBI" id="CHEBI:61387"/>
        <dbReference type="ChEBI" id="CHEBI:61388"/>
        <dbReference type="EC" id="2.4.1.227"/>
    </reaction>
</comment>
<reference evidence="13 14" key="1">
    <citation type="submission" date="2019-03" db="EMBL/GenBank/DDBJ databases">
        <authorList>
            <person name="Zhang S."/>
        </authorList>
    </citation>
    <scope>NUCLEOTIDE SEQUENCE [LARGE SCALE GENOMIC DNA]</scope>
    <source>
        <strain evidence="13 14">S4J41</strain>
    </source>
</reference>
<feature type="binding site" evidence="10">
    <location>
        <position position="125"/>
    </location>
    <ligand>
        <name>UDP-N-acetyl-alpha-D-glucosamine</name>
        <dbReference type="ChEBI" id="CHEBI:57705"/>
    </ligand>
</feature>
<protein>
    <recommendedName>
        <fullName evidence="10">UDP-N-acetylglucosamine--N-acetylmuramyl-(pentapeptide) pyrophosphoryl-undecaprenol N-acetylglucosamine transferase</fullName>
        <ecNumber evidence="10">2.4.1.227</ecNumber>
    </recommendedName>
    <alternativeName>
        <fullName evidence="10">Undecaprenyl-PP-MurNAc-pentapeptide-UDPGlcNAc GlcNAc transferase</fullName>
    </alternativeName>
</protein>
<keyword evidence="2 10" id="KW-0132">Cell division</keyword>
<comment type="subcellular location">
    <subcellularLocation>
        <location evidence="10">Cell membrane</location>
        <topology evidence="10">Peripheral membrane protein</topology>
        <orientation evidence="10">Cytoplasmic side</orientation>
    </subcellularLocation>
</comment>
<keyword evidence="8 10" id="KW-0131">Cell cycle</keyword>
<dbReference type="InterPro" id="IPR004276">
    <property type="entry name" value="GlycoTrans_28_N"/>
</dbReference>
<evidence type="ECO:0000313" key="13">
    <source>
        <dbReference type="EMBL" id="TDE41078.1"/>
    </source>
</evidence>
<keyword evidence="7 10" id="KW-0472">Membrane</keyword>
<feature type="binding site" evidence="10">
    <location>
        <position position="192"/>
    </location>
    <ligand>
        <name>UDP-N-acetyl-alpha-D-glucosamine</name>
        <dbReference type="ChEBI" id="CHEBI:57705"/>
    </ligand>
</feature>
<evidence type="ECO:0000256" key="9">
    <source>
        <dbReference type="ARBA" id="ARBA00023316"/>
    </source>
</evidence>
<dbReference type="GO" id="GO:0009252">
    <property type="term" value="P:peptidoglycan biosynthetic process"/>
    <property type="evidence" value="ECO:0007669"/>
    <property type="project" value="UniProtKB-UniRule"/>
</dbReference>
<feature type="binding site" evidence="10">
    <location>
        <begin position="13"/>
        <end position="15"/>
    </location>
    <ligand>
        <name>UDP-N-acetyl-alpha-D-glucosamine</name>
        <dbReference type="ChEBI" id="CHEBI:57705"/>
    </ligand>
</feature>
<dbReference type="Pfam" id="PF03033">
    <property type="entry name" value="Glyco_transf_28"/>
    <property type="match status" value="1"/>
</dbReference>
<comment type="caution">
    <text evidence="10">Lacks conserved residue(s) required for the propagation of feature annotation.</text>
</comment>
<gene>
    <name evidence="10" type="primary">murG</name>
    <name evidence="13" type="ORF">E1B25_02380</name>
</gene>
<dbReference type="HAMAP" id="MF_00033">
    <property type="entry name" value="MurG"/>
    <property type="match status" value="1"/>
</dbReference>
<comment type="caution">
    <text evidence="13">The sequence shown here is derived from an EMBL/GenBank/DDBJ whole genome shotgun (WGS) entry which is preliminary data.</text>
</comment>
<keyword evidence="4 10" id="KW-0808">Transferase</keyword>
<evidence type="ECO:0000256" key="1">
    <source>
        <dbReference type="ARBA" id="ARBA00022475"/>
    </source>
</evidence>
<dbReference type="GO" id="GO:0005886">
    <property type="term" value="C:plasma membrane"/>
    <property type="evidence" value="ECO:0007669"/>
    <property type="project" value="UniProtKB-SubCell"/>
</dbReference>
<evidence type="ECO:0000313" key="14">
    <source>
        <dbReference type="Proteomes" id="UP000294662"/>
    </source>
</evidence>
<evidence type="ECO:0000256" key="3">
    <source>
        <dbReference type="ARBA" id="ARBA00022676"/>
    </source>
</evidence>
<dbReference type="InterPro" id="IPR006009">
    <property type="entry name" value="GlcNAc_MurG"/>
</dbReference>
<dbReference type="Gene3D" id="3.40.50.2000">
    <property type="entry name" value="Glycogen Phosphorylase B"/>
    <property type="match status" value="2"/>
</dbReference>
<keyword evidence="3 10" id="KW-0328">Glycosyltransferase</keyword>
<evidence type="ECO:0000259" key="12">
    <source>
        <dbReference type="Pfam" id="PF04101"/>
    </source>
</evidence>
<evidence type="ECO:0000256" key="10">
    <source>
        <dbReference type="HAMAP-Rule" id="MF_00033"/>
    </source>
</evidence>
<feature type="domain" description="Glycosyl transferase family 28 C-terminal" evidence="12">
    <location>
        <begin position="186"/>
        <end position="351"/>
    </location>
</feature>
<keyword evidence="9 10" id="KW-0961">Cell wall biogenesis/degradation</keyword>
<dbReference type="CDD" id="cd03785">
    <property type="entry name" value="GT28_MurG"/>
    <property type="match status" value="1"/>
</dbReference>
<sequence length="369" mass="38270">MAQKLLMIAAGGTGGHMFPAQALAEAMLRRGWRVKLSTDARGARYTGGFPHSTEITQVSSATFARGGVLSKALVAPKLAAGVLGAAWSMQRDRPDAVVGFGGYPSIPALAAATLLGLPRMIHEQNGVLGRVNRIFARRVAQVACGVWPTELPPGAVGVHVGNPVRAAVLARAGAGYIAPGDYPMSILVIGGSQGARILSDVVPEAIAALPPEMLRNIRVSHQARDEDGVRVAAFYAGHGIDADVQPFFNDVPARMSEAQLVICRAGASTIADLTVIGRPSILIPYAVAAGDHQTANARGLVEADAAILIPEKRLDVASLSEQITAVLSNPKAALQMSVAALGVGMPDATERLVALVETLSAARPEKESA</sequence>
<proteinExistence type="inferred from homology"/>
<evidence type="ECO:0000256" key="7">
    <source>
        <dbReference type="ARBA" id="ARBA00023136"/>
    </source>
</evidence>
<dbReference type="GO" id="GO:0008360">
    <property type="term" value="P:regulation of cell shape"/>
    <property type="evidence" value="ECO:0007669"/>
    <property type="project" value="UniProtKB-KW"/>
</dbReference>
<dbReference type="PANTHER" id="PTHR21015">
    <property type="entry name" value="UDP-N-ACETYLGLUCOSAMINE--N-ACETYLMURAMYL-(PENTAPEPTIDE) PYROPHOSPHORYL-UNDECAPRENOL N-ACETYLGLUCOSAMINE TRANSFERASE 1"/>
    <property type="match status" value="1"/>
</dbReference>
<dbReference type="Pfam" id="PF04101">
    <property type="entry name" value="Glyco_tran_28_C"/>
    <property type="match status" value="1"/>
</dbReference>
<dbReference type="AlphaFoldDB" id="A0A4R5F0R4"/>
<dbReference type="GO" id="GO:0005975">
    <property type="term" value="P:carbohydrate metabolic process"/>
    <property type="evidence" value="ECO:0007669"/>
    <property type="project" value="InterPro"/>
</dbReference>
<feature type="binding site" evidence="10">
    <location>
        <position position="293"/>
    </location>
    <ligand>
        <name>UDP-N-acetyl-alpha-D-glucosamine</name>
        <dbReference type="ChEBI" id="CHEBI:57705"/>
    </ligand>
</feature>
<keyword evidence="1 10" id="KW-1003">Cell membrane</keyword>
<evidence type="ECO:0000256" key="2">
    <source>
        <dbReference type="ARBA" id="ARBA00022618"/>
    </source>
</evidence>
<dbReference type="UniPathway" id="UPA00219"/>
<organism evidence="13 14">
    <name type="scientific">Antarcticimicrobium sediminis</name>
    <dbReference type="NCBI Taxonomy" id="2546227"/>
    <lineage>
        <taxon>Bacteria</taxon>
        <taxon>Pseudomonadati</taxon>
        <taxon>Pseudomonadota</taxon>
        <taxon>Alphaproteobacteria</taxon>
        <taxon>Rhodobacterales</taxon>
        <taxon>Paracoccaceae</taxon>
        <taxon>Antarcticimicrobium</taxon>
    </lineage>
</organism>
<dbReference type="SUPFAM" id="SSF53756">
    <property type="entry name" value="UDP-Glycosyltransferase/glycogen phosphorylase"/>
    <property type="match status" value="1"/>
</dbReference>
<dbReference type="GO" id="GO:0051991">
    <property type="term" value="F:UDP-N-acetyl-D-glucosamine:N-acetylmuramoyl-L-alanyl-D-glutamyl-meso-2,6-diaminopimelyl-D-alanyl-D-alanine-diphosphoundecaprenol 4-beta-N-acetylglucosaminlytransferase activity"/>
    <property type="evidence" value="ECO:0007669"/>
    <property type="project" value="RHEA"/>
</dbReference>
<dbReference type="RefSeq" id="WP_132827068.1">
    <property type="nucleotide sequence ID" value="NZ_SMFP01000001.1"/>
</dbReference>
<accession>A0A4R5F0R4</accession>
<dbReference type="EMBL" id="SMFP01000001">
    <property type="protein sequence ID" value="TDE41078.1"/>
    <property type="molecule type" value="Genomic_DNA"/>
</dbReference>
<dbReference type="GO" id="GO:0050511">
    <property type="term" value="F:undecaprenyldiphospho-muramoylpentapeptide beta-N-acetylglucosaminyltransferase activity"/>
    <property type="evidence" value="ECO:0007669"/>
    <property type="project" value="UniProtKB-UniRule"/>
</dbReference>
<dbReference type="Proteomes" id="UP000294662">
    <property type="component" value="Unassembled WGS sequence"/>
</dbReference>
<evidence type="ECO:0000256" key="6">
    <source>
        <dbReference type="ARBA" id="ARBA00022984"/>
    </source>
</evidence>
<comment type="function">
    <text evidence="10">Cell wall formation. Catalyzes the transfer of a GlcNAc subunit on undecaprenyl-pyrophosphoryl-MurNAc-pentapeptide (lipid intermediate I) to form undecaprenyl-pyrophosphoryl-MurNAc-(pentapeptide)GlcNAc (lipid intermediate II).</text>
</comment>
<comment type="pathway">
    <text evidence="10">Cell wall biogenesis; peptidoglycan biosynthesis.</text>
</comment>
<evidence type="ECO:0000256" key="8">
    <source>
        <dbReference type="ARBA" id="ARBA00023306"/>
    </source>
</evidence>
<name>A0A4R5F0R4_9RHOB</name>
<evidence type="ECO:0000256" key="4">
    <source>
        <dbReference type="ARBA" id="ARBA00022679"/>
    </source>
</evidence>
<dbReference type="InterPro" id="IPR007235">
    <property type="entry name" value="Glyco_trans_28_C"/>
</dbReference>
<dbReference type="GO" id="GO:0071555">
    <property type="term" value="P:cell wall organization"/>
    <property type="evidence" value="ECO:0007669"/>
    <property type="project" value="UniProtKB-KW"/>
</dbReference>
<keyword evidence="5 10" id="KW-0133">Cell shape</keyword>
<dbReference type="GO" id="GO:0051301">
    <property type="term" value="P:cell division"/>
    <property type="evidence" value="ECO:0007669"/>
    <property type="project" value="UniProtKB-KW"/>
</dbReference>
<comment type="similarity">
    <text evidence="10">Belongs to the glycosyltransferase 28 family. MurG subfamily.</text>
</comment>
<keyword evidence="14" id="KW-1185">Reference proteome</keyword>
<dbReference type="OrthoDB" id="9808936at2"/>